<dbReference type="GO" id="GO:0000225">
    <property type="term" value="F:N-acetylglucosaminylphosphatidylinositol deacetylase activity"/>
    <property type="evidence" value="ECO:0007669"/>
    <property type="project" value="TreeGrafter"/>
</dbReference>
<sequence>MTSILNVVAHQDDDLYFLSPDILHDVDQAGTTTPIGTLYLTAGNAGLTWASGYAQSRENGVRAAWAQMAGVANTWTTSTVTLAGKAVTVSALAGTQIKLVFVRLPDGGEPTVPGEPDTASAYLMRLWTGATASVVSLDGANEYTRAGLIALIAAAIDYYGATVIRHLNHLAPYGIDHVDHVASAKFASAGADAASTTPARQGYMGYGQEVGPVNVSGADYTRKMSAASTYVPFDTQFSQVLTQYISHQRPVLEAPTAIPAPGAPEITAFTQAQRNALVVQDDDARVLGTAFYIDGGAEPLLATAAACWLPSGYLHGPARHYAALMTASSPSATLPDTYLAGGTVASVTPGSLARIAFERPVLLEPGRIYWVTWFFPQGGYPSAADFFATSDAVSAAEPRLHVPGAHTDTGDTYVTVPPNGQYRYTDSALYATPGVDNSYGPISTWYGVEPVLMSAVAASAPHAVGNNHVSGFALGSAIVPRLYLGATKIYGA</sequence>
<dbReference type="InterPro" id="IPR003737">
    <property type="entry name" value="GlcNAc_PI_deacetylase-related"/>
</dbReference>
<dbReference type="RefSeq" id="WP_129187485.1">
    <property type="nucleotide sequence ID" value="NZ_CP035493.1"/>
</dbReference>
<dbReference type="PANTHER" id="PTHR12993:SF23">
    <property type="entry name" value="N-ACETYLGLUCOSAMINYLPHOSPHATIDYLINOSITOL DEACETYLASE"/>
    <property type="match status" value="1"/>
</dbReference>
<evidence type="ECO:0000256" key="1">
    <source>
        <dbReference type="ARBA" id="ARBA00022833"/>
    </source>
</evidence>
<dbReference type="EMBL" id="CP035493">
    <property type="protein sequence ID" value="QAY69972.1"/>
    <property type="molecule type" value="Genomic_DNA"/>
</dbReference>
<keyword evidence="1" id="KW-0862">Zinc</keyword>
<dbReference type="OrthoDB" id="6064917at2"/>
<protein>
    <recommendedName>
        <fullName evidence="4">GlcNAc-PI de-N-acetylase</fullName>
    </recommendedName>
</protein>
<organism evidence="2 3">
    <name type="scientific">Xylanimonas protaetiae</name>
    <dbReference type="NCBI Taxonomy" id="2509457"/>
    <lineage>
        <taxon>Bacteria</taxon>
        <taxon>Bacillati</taxon>
        <taxon>Actinomycetota</taxon>
        <taxon>Actinomycetes</taxon>
        <taxon>Micrococcales</taxon>
        <taxon>Promicromonosporaceae</taxon>
        <taxon>Xylanimonas</taxon>
    </lineage>
</organism>
<dbReference type="PANTHER" id="PTHR12993">
    <property type="entry name" value="N-ACETYLGLUCOSAMINYL-PHOSPHATIDYLINOSITOL DE-N-ACETYLASE-RELATED"/>
    <property type="match status" value="1"/>
</dbReference>
<gene>
    <name evidence="2" type="ORF">ET471_07955</name>
</gene>
<dbReference type="InterPro" id="IPR024078">
    <property type="entry name" value="LmbE-like_dom_sf"/>
</dbReference>
<keyword evidence="3" id="KW-1185">Reference proteome</keyword>
<evidence type="ECO:0000313" key="2">
    <source>
        <dbReference type="EMBL" id="QAY69972.1"/>
    </source>
</evidence>
<dbReference type="KEGG" id="xya:ET471_07955"/>
<accession>A0A4P6F318</accession>
<evidence type="ECO:0008006" key="4">
    <source>
        <dbReference type="Google" id="ProtNLM"/>
    </source>
</evidence>
<evidence type="ECO:0000313" key="3">
    <source>
        <dbReference type="Proteomes" id="UP000292118"/>
    </source>
</evidence>
<dbReference type="SUPFAM" id="SSF102588">
    <property type="entry name" value="LmbE-like"/>
    <property type="match status" value="1"/>
</dbReference>
<dbReference type="Gene3D" id="3.40.50.10320">
    <property type="entry name" value="LmbE-like"/>
    <property type="match status" value="1"/>
</dbReference>
<dbReference type="AlphaFoldDB" id="A0A4P6F318"/>
<dbReference type="GO" id="GO:0016137">
    <property type="term" value="P:glycoside metabolic process"/>
    <property type="evidence" value="ECO:0007669"/>
    <property type="project" value="UniProtKB-ARBA"/>
</dbReference>
<proteinExistence type="predicted"/>
<name>A0A4P6F318_9MICO</name>
<reference evidence="2 3" key="1">
    <citation type="submission" date="2019-01" db="EMBL/GenBank/DDBJ databases">
        <title>Genome sequencing of strain FW10M-9.</title>
        <authorList>
            <person name="Heo J."/>
            <person name="Kim S.-J."/>
            <person name="Kim J.-S."/>
            <person name="Hong S.-B."/>
            <person name="Kwon S.-W."/>
        </authorList>
    </citation>
    <scope>NUCLEOTIDE SEQUENCE [LARGE SCALE GENOMIC DNA]</scope>
    <source>
        <strain evidence="2 3">FW10M-9</strain>
    </source>
</reference>
<dbReference type="Proteomes" id="UP000292118">
    <property type="component" value="Chromosome"/>
</dbReference>